<feature type="chain" id="PRO_5046710934" evidence="1">
    <location>
        <begin position="26"/>
        <end position="120"/>
    </location>
</feature>
<reference evidence="2 3" key="1">
    <citation type="submission" date="2024-06" db="EMBL/GenBank/DDBJ databases">
        <title>Genomic Encyclopedia of Type Strains, Phase IV (KMG-IV): sequencing the most valuable type-strain genomes for metagenomic binning, comparative biology and taxonomic classification.</title>
        <authorList>
            <person name="Goeker M."/>
        </authorList>
    </citation>
    <scope>NUCLEOTIDE SEQUENCE [LARGE SCALE GENOMIC DNA]</scope>
    <source>
        <strain evidence="2 3">DSM 23649</strain>
    </source>
</reference>
<sequence length="120" mass="13583">MKRVVFAAALFAVFSSVLSPVTVSALPVGNGWGTKKDAIIAKIMEKKGFNRNGERGREIEAILENIIVPERINLFSYRQDSFKIQKRYRSLLLSLGIRSICKDLDPKEYSGQRWMSCSIN</sequence>
<evidence type="ECO:0000256" key="1">
    <source>
        <dbReference type="SAM" id="SignalP"/>
    </source>
</evidence>
<dbReference type="Proteomes" id="UP001549086">
    <property type="component" value="Unassembled WGS sequence"/>
</dbReference>
<dbReference type="RefSeq" id="WP_354188619.1">
    <property type="nucleotide sequence ID" value="NZ_JBEPLI010000001.1"/>
</dbReference>
<gene>
    <name evidence="2" type="ORF">ABID23_000317</name>
</gene>
<name>A0ABV2HFR3_9HYPH</name>
<dbReference type="EMBL" id="JBEPLI010000001">
    <property type="protein sequence ID" value="MET3589247.1"/>
    <property type="molecule type" value="Genomic_DNA"/>
</dbReference>
<comment type="caution">
    <text evidence="2">The sequence shown here is derived from an EMBL/GenBank/DDBJ whole genome shotgun (WGS) entry which is preliminary data.</text>
</comment>
<organism evidence="2 3">
    <name type="scientific">Bartonella silvatica</name>
    <dbReference type="NCBI Taxonomy" id="357760"/>
    <lineage>
        <taxon>Bacteria</taxon>
        <taxon>Pseudomonadati</taxon>
        <taxon>Pseudomonadota</taxon>
        <taxon>Alphaproteobacteria</taxon>
        <taxon>Hyphomicrobiales</taxon>
        <taxon>Bartonellaceae</taxon>
        <taxon>Bartonella</taxon>
    </lineage>
</organism>
<keyword evidence="1" id="KW-0732">Signal</keyword>
<protein>
    <submittedName>
        <fullName evidence="2">Uncharacterized protein</fullName>
    </submittedName>
</protein>
<evidence type="ECO:0000313" key="3">
    <source>
        <dbReference type="Proteomes" id="UP001549086"/>
    </source>
</evidence>
<evidence type="ECO:0000313" key="2">
    <source>
        <dbReference type="EMBL" id="MET3589247.1"/>
    </source>
</evidence>
<proteinExistence type="predicted"/>
<keyword evidence="3" id="KW-1185">Reference proteome</keyword>
<accession>A0ABV2HFR3</accession>
<feature type="signal peptide" evidence="1">
    <location>
        <begin position="1"/>
        <end position="25"/>
    </location>
</feature>